<name>A0ABT1U6Q9_9GAMM</name>
<dbReference type="InterPro" id="IPR000182">
    <property type="entry name" value="GNAT_dom"/>
</dbReference>
<dbReference type="EMBL" id="JANIBK010000080">
    <property type="protein sequence ID" value="MCQ8129548.1"/>
    <property type="molecule type" value="Genomic_DNA"/>
</dbReference>
<dbReference type="InterPro" id="IPR016181">
    <property type="entry name" value="Acyl_CoA_acyltransferase"/>
</dbReference>
<reference evidence="4 5" key="1">
    <citation type="submission" date="2022-07" db="EMBL/GenBank/DDBJ databases">
        <title>Methylomonas rivi sp. nov., Methylomonas rosea sp. nov., Methylomonas aureus sp. nov. and Methylomonas subterranea sp. nov., four novel methanotrophs isolated from a freshwater creek and the deep terrestrial subsurface.</title>
        <authorList>
            <person name="Abin C."/>
            <person name="Sankaranarayanan K."/>
            <person name="Garner C."/>
            <person name="Sindelar R."/>
            <person name="Kotary K."/>
            <person name="Garner R."/>
            <person name="Barclay S."/>
            <person name="Lawson P."/>
            <person name="Krumholz L."/>
        </authorList>
    </citation>
    <scope>NUCLEOTIDE SEQUENCE [LARGE SCALE GENOMIC DNA]</scope>
    <source>
        <strain evidence="4 5">WSC-6</strain>
    </source>
</reference>
<evidence type="ECO:0000256" key="2">
    <source>
        <dbReference type="ARBA" id="ARBA00023315"/>
    </source>
</evidence>
<sequence length="166" mass="18701">MHLSNPLLRIRPETPHDSDFLARLHRSTRDDLLQAGLPDRVLEQLLAMQCRAQQSSYRQRFPNAEFSIIEQDGAAIGQLVVHRGDMSIRLIYMALLPRARRRGYGRCLLQALQAEAALKRKPVTLSVSKQNIAAQRLYASLGWSATSQDDANLEMIWLKPETPAAG</sequence>
<feature type="domain" description="N-acetyltransferase" evidence="3">
    <location>
        <begin position="8"/>
        <end position="163"/>
    </location>
</feature>
<gene>
    <name evidence="4" type="ORF">NP596_13875</name>
</gene>
<dbReference type="SUPFAM" id="SSF55729">
    <property type="entry name" value="Acyl-CoA N-acyltransferases (Nat)"/>
    <property type="match status" value="1"/>
</dbReference>
<keyword evidence="2" id="KW-0012">Acyltransferase</keyword>
<evidence type="ECO:0000313" key="5">
    <source>
        <dbReference type="Proteomes" id="UP001524586"/>
    </source>
</evidence>
<keyword evidence="1" id="KW-0808">Transferase</keyword>
<evidence type="ECO:0000259" key="3">
    <source>
        <dbReference type="PROSITE" id="PS51186"/>
    </source>
</evidence>
<proteinExistence type="predicted"/>
<organism evidence="4 5">
    <name type="scientific">Methylomonas rivi</name>
    <dbReference type="NCBI Taxonomy" id="2952226"/>
    <lineage>
        <taxon>Bacteria</taxon>
        <taxon>Pseudomonadati</taxon>
        <taxon>Pseudomonadota</taxon>
        <taxon>Gammaproteobacteria</taxon>
        <taxon>Methylococcales</taxon>
        <taxon>Methylococcaceae</taxon>
        <taxon>Methylomonas</taxon>
    </lineage>
</organism>
<dbReference type="RefSeq" id="WP_256615980.1">
    <property type="nucleotide sequence ID" value="NZ_JANIBK010000080.1"/>
</dbReference>
<evidence type="ECO:0000256" key="1">
    <source>
        <dbReference type="ARBA" id="ARBA00022679"/>
    </source>
</evidence>
<dbReference type="Pfam" id="PF13508">
    <property type="entry name" value="Acetyltransf_7"/>
    <property type="match status" value="1"/>
</dbReference>
<protein>
    <submittedName>
        <fullName evidence="4">GNAT family N-acetyltransferase</fullName>
    </submittedName>
</protein>
<dbReference type="CDD" id="cd04301">
    <property type="entry name" value="NAT_SF"/>
    <property type="match status" value="1"/>
</dbReference>
<keyword evidence="5" id="KW-1185">Reference proteome</keyword>
<dbReference type="PANTHER" id="PTHR43877">
    <property type="entry name" value="AMINOALKYLPHOSPHONATE N-ACETYLTRANSFERASE-RELATED-RELATED"/>
    <property type="match status" value="1"/>
</dbReference>
<dbReference type="InterPro" id="IPR050832">
    <property type="entry name" value="Bact_Acetyltransf"/>
</dbReference>
<dbReference type="Proteomes" id="UP001524586">
    <property type="component" value="Unassembled WGS sequence"/>
</dbReference>
<comment type="caution">
    <text evidence="4">The sequence shown here is derived from an EMBL/GenBank/DDBJ whole genome shotgun (WGS) entry which is preliminary data.</text>
</comment>
<accession>A0ABT1U6Q9</accession>
<dbReference type="Gene3D" id="3.40.630.30">
    <property type="match status" value="1"/>
</dbReference>
<dbReference type="PROSITE" id="PS51186">
    <property type="entry name" value="GNAT"/>
    <property type="match status" value="1"/>
</dbReference>
<evidence type="ECO:0000313" key="4">
    <source>
        <dbReference type="EMBL" id="MCQ8129548.1"/>
    </source>
</evidence>